<reference evidence="1" key="1">
    <citation type="submission" date="2018-02" db="EMBL/GenBank/DDBJ databases">
        <title>Rhizophora mucronata_Transcriptome.</title>
        <authorList>
            <person name="Meera S.P."/>
            <person name="Sreeshan A."/>
            <person name="Augustine A."/>
        </authorList>
    </citation>
    <scope>NUCLEOTIDE SEQUENCE</scope>
    <source>
        <tissue evidence="1">Leaf</tissue>
    </source>
</reference>
<proteinExistence type="predicted"/>
<sequence>MCLLDTTYILNINSSYNQLKVCNFGKALIENAYSLILLTNWNFRNARN</sequence>
<evidence type="ECO:0000313" key="1">
    <source>
        <dbReference type="EMBL" id="MBX70289.1"/>
    </source>
</evidence>
<dbReference type="EMBL" id="GGEC01089805">
    <property type="protein sequence ID" value="MBX70289.1"/>
    <property type="molecule type" value="Transcribed_RNA"/>
</dbReference>
<accession>A0A2P2QTE7</accession>
<name>A0A2P2QTE7_RHIMU</name>
<dbReference type="AlphaFoldDB" id="A0A2P2QTE7"/>
<organism evidence="1">
    <name type="scientific">Rhizophora mucronata</name>
    <name type="common">Asiatic mangrove</name>
    <dbReference type="NCBI Taxonomy" id="61149"/>
    <lineage>
        <taxon>Eukaryota</taxon>
        <taxon>Viridiplantae</taxon>
        <taxon>Streptophyta</taxon>
        <taxon>Embryophyta</taxon>
        <taxon>Tracheophyta</taxon>
        <taxon>Spermatophyta</taxon>
        <taxon>Magnoliopsida</taxon>
        <taxon>eudicotyledons</taxon>
        <taxon>Gunneridae</taxon>
        <taxon>Pentapetalae</taxon>
        <taxon>rosids</taxon>
        <taxon>fabids</taxon>
        <taxon>Malpighiales</taxon>
        <taxon>Rhizophoraceae</taxon>
        <taxon>Rhizophora</taxon>
    </lineage>
</organism>
<protein>
    <submittedName>
        <fullName evidence="1">Uncharacterized protein</fullName>
    </submittedName>
</protein>